<gene>
    <name evidence="4" type="ORF">BDK51DRAFT_45142</name>
</gene>
<organism evidence="4 5">
    <name type="scientific">Blyttiomyces helicus</name>
    <dbReference type="NCBI Taxonomy" id="388810"/>
    <lineage>
        <taxon>Eukaryota</taxon>
        <taxon>Fungi</taxon>
        <taxon>Fungi incertae sedis</taxon>
        <taxon>Chytridiomycota</taxon>
        <taxon>Chytridiomycota incertae sedis</taxon>
        <taxon>Chytridiomycetes</taxon>
        <taxon>Chytridiomycetes incertae sedis</taxon>
        <taxon>Blyttiomyces</taxon>
    </lineage>
</organism>
<dbReference type="PANTHER" id="PTHR45957">
    <property type="entry name" value="ANAPHASE-PROMOTING COMPLEX SUBUNIT 2"/>
    <property type="match status" value="1"/>
</dbReference>
<dbReference type="GO" id="GO:0005680">
    <property type="term" value="C:anaphase-promoting complex"/>
    <property type="evidence" value="ECO:0007669"/>
    <property type="project" value="TreeGrafter"/>
</dbReference>
<dbReference type="Gene3D" id="3.30.230.130">
    <property type="entry name" value="Cullin, Chain C, Domain 2"/>
    <property type="match status" value="1"/>
</dbReference>
<dbReference type="SUPFAM" id="SSF75632">
    <property type="entry name" value="Cullin homology domain"/>
    <property type="match status" value="1"/>
</dbReference>
<feature type="domain" description="Cullin family profile" evidence="3">
    <location>
        <begin position="41"/>
        <end position="255"/>
    </location>
</feature>
<dbReference type="Proteomes" id="UP000269721">
    <property type="component" value="Unassembled WGS sequence"/>
</dbReference>
<dbReference type="InterPro" id="IPR036317">
    <property type="entry name" value="Cullin_homology_sf"/>
</dbReference>
<evidence type="ECO:0000313" key="4">
    <source>
        <dbReference type="EMBL" id="RKO87567.1"/>
    </source>
</evidence>
<evidence type="ECO:0000313" key="5">
    <source>
        <dbReference type="Proteomes" id="UP000269721"/>
    </source>
</evidence>
<dbReference type="GO" id="GO:0070979">
    <property type="term" value="P:protein K11-linked ubiquitination"/>
    <property type="evidence" value="ECO:0007669"/>
    <property type="project" value="TreeGrafter"/>
</dbReference>
<dbReference type="Pfam" id="PF26557">
    <property type="entry name" value="Cullin_AB"/>
    <property type="match status" value="1"/>
</dbReference>
<dbReference type="InterPro" id="IPR059120">
    <property type="entry name" value="Cullin-like_AB"/>
</dbReference>
<dbReference type="GO" id="GO:0007091">
    <property type="term" value="P:metaphase/anaphase transition of mitotic cell cycle"/>
    <property type="evidence" value="ECO:0007669"/>
    <property type="project" value="TreeGrafter"/>
</dbReference>
<dbReference type="InterPro" id="IPR044554">
    <property type="entry name" value="ANAPC2"/>
</dbReference>
<dbReference type="GO" id="GO:0031625">
    <property type="term" value="F:ubiquitin protein ligase binding"/>
    <property type="evidence" value="ECO:0007669"/>
    <property type="project" value="InterPro"/>
</dbReference>
<comment type="similarity">
    <text evidence="1">Belongs to the cullin family.</text>
</comment>
<name>A0A4V1IQS4_9FUNG</name>
<accession>A0A4V1IQS4</accession>
<feature type="region of interest" description="Disordered" evidence="2">
    <location>
        <begin position="278"/>
        <end position="299"/>
    </location>
</feature>
<dbReference type="PANTHER" id="PTHR45957:SF1">
    <property type="entry name" value="ANAPHASE-PROMOTING COMPLEX SUBUNIT 2"/>
    <property type="match status" value="1"/>
</dbReference>
<dbReference type="InterPro" id="IPR016158">
    <property type="entry name" value="Cullin_homology"/>
</dbReference>
<sequence>MQTFDSAIHDGEDWDNKNWMPDSIDTYGSLADRKADVFTHMFSIFEERKEYVVGIHNLIMERLLAKMDFDTVSEGVSTVGASFSPPGTFPPTPQQTALLEILKTKLGETALSKCDVMIKDIGVSRRDNTLIRSTLVAEDPFSKPCVQALVLSRLYWPNLSEKRLTLPSEIEKELVAYNAAYMLRKGKQVLRWLPAAGTVELELQLEDRVRSFAVSPTEATLIIHFGDRGTWTFAELEEIMGTDSGSVRKALNVWIGHGIIKEMGPDTFLLLEVEEREQDATGDVHTTPDFEEGEDSPAGEVSEQMHAVLWGFIRNMLGQQPMTAPEMYARLAPFKSAFSLEDVDLDMVQRFLKNKHLEGVCELDRSDHYSLVEEKDD</sequence>
<protein>
    <recommendedName>
        <fullName evidence="3">Cullin family profile domain-containing protein</fullName>
    </recommendedName>
</protein>
<evidence type="ECO:0000259" key="3">
    <source>
        <dbReference type="PROSITE" id="PS50069"/>
    </source>
</evidence>
<evidence type="ECO:0000256" key="2">
    <source>
        <dbReference type="SAM" id="MobiDB-lite"/>
    </source>
</evidence>
<dbReference type="EMBL" id="KZ997325">
    <property type="protein sequence ID" value="RKO87567.1"/>
    <property type="molecule type" value="Genomic_DNA"/>
</dbReference>
<proteinExistence type="inferred from homology"/>
<dbReference type="PROSITE" id="PS50069">
    <property type="entry name" value="CULLIN_2"/>
    <property type="match status" value="1"/>
</dbReference>
<dbReference type="AlphaFoldDB" id="A0A4V1IQS4"/>
<evidence type="ECO:0000256" key="1">
    <source>
        <dbReference type="PROSITE-ProRule" id="PRU00330"/>
    </source>
</evidence>
<dbReference type="OrthoDB" id="5581181at2759"/>
<reference evidence="5" key="1">
    <citation type="journal article" date="2018" name="Nat. Microbiol.">
        <title>Leveraging single-cell genomics to expand the fungal tree of life.</title>
        <authorList>
            <person name="Ahrendt S.R."/>
            <person name="Quandt C.A."/>
            <person name="Ciobanu D."/>
            <person name="Clum A."/>
            <person name="Salamov A."/>
            <person name="Andreopoulos B."/>
            <person name="Cheng J.F."/>
            <person name="Woyke T."/>
            <person name="Pelin A."/>
            <person name="Henrissat B."/>
            <person name="Reynolds N.K."/>
            <person name="Benny G.L."/>
            <person name="Smith M.E."/>
            <person name="James T.Y."/>
            <person name="Grigoriev I.V."/>
        </authorList>
    </citation>
    <scope>NUCLEOTIDE SEQUENCE [LARGE SCALE GENOMIC DNA]</scope>
</reference>
<dbReference type="GO" id="GO:0006511">
    <property type="term" value="P:ubiquitin-dependent protein catabolic process"/>
    <property type="evidence" value="ECO:0007669"/>
    <property type="project" value="InterPro"/>
</dbReference>
<keyword evidence="5" id="KW-1185">Reference proteome</keyword>